<evidence type="ECO:0000256" key="1">
    <source>
        <dbReference type="ARBA" id="ARBA00004496"/>
    </source>
</evidence>
<evidence type="ECO:0000313" key="13">
    <source>
        <dbReference type="EMBL" id="MCV7229175.1"/>
    </source>
</evidence>
<keyword evidence="5 11" id="KW-0408">Iron</keyword>
<comment type="similarity">
    <text evidence="2 11">Belongs to the WhiB family.</text>
</comment>
<dbReference type="PANTHER" id="PTHR38839">
    <property type="entry name" value="TRANSCRIPTIONAL REGULATOR WHID-RELATED"/>
    <property type="match status" value="1"/>
</dbReference>
<accession>A0ABT3CI91</accession>
<evidence type="ECO:0000259" key="12">
    <source>
        <dbReference type="PROSITE" id="PS51674"/>
    </source>
</evidence>
<protein>
    <recommendedName>
        <fullName evidence="11">Transcriptional regulator WhiB</fullName>
    </recommendedName>
</protein>
<evidence type="ECO:0000256" key="3">
    <source>
        <dbReference type="ARBA" id="ARBA00022485"/>
    </source>
</evidence>
<evidence type="ECO:0000256" key="4">
    <source>
        <dbReference type="ARBA" id="ARBA00022723"/>
    </source>
</evidence>
<feature type="binding site" evidence="11">
    <location>
        <position position="73"/>
    </location>
    <ligand>
        <name>[4Fe-4S] cluster</name>
        <dbReference type="ChEBI" id="CHEBI:49883"/>
    </ligand>
</feature>
<proteinExistence type="inferred from homology"/>
<evidence type="ECO:0000256" key="5">
    <source>
        <dbReference type="ARBA" id="ARBA00023004"/>
    </source>
</evidence>
<comment type="caution">
    <text evidence="13">The sequence shown here is derived from an EMBL/GenBank/DDBJ whole genome shotgun (WGS) entry which is preliminary data.</text>
</comment>
<name>A0ABT3CI91_9MYCO</name>
<comment type="function">
    <text evidence="11">Acts as a transcriptional regulator. Probably redox-responsive. The apo- but not holo-form probably binds DNA.</text>
</comment>
<keyword evidence="4 11" id="KW-0479">Metal-binding</keyword>
<evidence type="ECO:0000256" key="6">
    <source>
        <dbReference type="ARBA" id="ARBA00023014"/>
    </source>
</evidence>
<feature type="binding site" evidence="11">
    <location>
        <position position="35"/>
    </location>
    <ligand>
        <name>[4Fe-4S] cluster</name>
        <dbReference type="ChEBI" id="CHEBI:49883"/>
    </ligand>
</feature>
<keyword evidence="11" id="KW-0963">Cytoplasm</keyword>
<evidence type="ECO:0000313" key="14">
    <source>
        <dbReference type="Proteomes" id="UP001526201"/>
    </source>
</evidence>
<comment type="cofactor">
    <cofactor evidence="11">
        <name>[4Fe-4S] cluster</name>
        <dbReference type="ChEBI" id="CHEBI:49883"/>
    </cofactor>
    <text evidence="11">Binds 1 [4Fe-4S] cluster per subunit. Following nitrosylation of the [4Fe-4S] cluster binds 1 [4Fe-8(NO)] cluster per subunit.</text>
</comment>
<feature type="binding site" evidence="11">
    <location>
        <position position="67"/>
    </location>
    <ligand>
        <name>[4Fe-4S] cluster</name>
        <dbReference type="ChEBI" id="CHEBI:49883"/>
    </ligand>
</feature>
<organism evidence="13 14">
    <name type="scientific">Mycolicibacterium komossense</name>
    <dbReference type="NCBI Taxonomy" id="1779"/>
    <lineage>
        <taxon>Bacteria</taxon>
        <taxon>Bacillati</taxon>
        <taxon>Actinomycetota</taxon>
        <taxon>Actinomycetes</taxon>
        <taxon>Mycobacteriales</taxon>
        <taxon>Mycobacteriaceae</taxon>
        <taxon>Mycolicibacterium</taxon>
    </lineage>
</organism>
<evidence type="ECO:0000256" key="7">
    <source>
        <dbReference type="ARBA" id="ARBA00023015"/>
    </source>
</evidence>
<keyword evidence="10 11" id="KW-0804">Transcription</keyword>
<dbReference type="PROSITE" id="PS51674">
    <property type="entry name" value="4FE4S_WBL"/>
    <property type="match status" value="1"/>
</dbReference>
<dbReference type="RefSeq" id="WP_264070377.1">
    <property type="nucleotide sequence ID" value="NZ_JACKTY010000040.1"/>
</dbReference>
<keyword evidence="9 11" id="KW-1015">Disulfide bond</keyword>
<comment type="subcellular location">
    <subcellularLocation>
        <location evidence="1 11">Cytoplasm</location>
    </subcellularLocation>
</comment>
<keyword evidence="3 11" id="KW-0004">4Fe-4S</keyword>
<keyword evidence="6 11" id="KW-0411">Iron-sulfur</keyword>
<comment type="PTM">
    <text evidence="11">Upon Fe-S cluster removal intramolecular disulfide bonds are formed.</text>
</comment>
<comment type="PTM">
    <text evidence="11">The Fe-S cluster can be nitrosylated by nitric oxide (NO).</text>
</comment>
<dbReference type="InterPro" id="IPR003482">
    <property type="entry name" value="Whib"/>
</dbReference>
<evidence type="ECO:0000256" key="2">
    <source>
        <dbReference type="ARBA" id="ARBA00006597"/>
    </source>
</evidence>
<evidence type="ECO:0000256" key="11">
    <source>
        <dbReference type="HAMAP-Rule" id="MF_01479"/>
    </source>
</evidence>
<keyword evidence="14" id="KW-1185">Reference proteome</keyword>
<evidence type="ECO:0000256" key="9">
    <source>
        <dbReference type="ARBA" id="ARBA00023157"/>
    </source>
</evidence>
<gene>
    <name evidence="11" type="primary">whiB</name>
    <name evidence="13" type="ORF">H7J73_24495</name>
</gene>
<dbReference type="Proteomes" id="UP001526201">
    <property type="component" value="Unassembled WGS sequence"/>
</dbReference>
<reference evidence="13 14" key="1">
    <citation type="journal article" date="2022" name="BMC Genomics">
        <title>Comparative genome analysis of mycobacteria focusing on tRNA and non-coding RNA.</title>
        <authorList>
            <person name="Behra P.R.K."/>
            <person name="Pettersson B.M.F."/>
            <person name="Ramesh M."/>
            <person name="Das S."/>
            <person name="Dasgupta S."/>
            <person name="Kirsebom L.A."/>
        </authorList>
    </citation>
    <scope>NUCLEOTIDE SEQUENCE [LARGE SCALE GENOMIC DNA]</scope>
    <source>
        <strain evidence="13 14">DSM 44078</strain>
    </source>
</reference>
<feature type="domain" description="4Fe-4S Wbl-type" evidence="12">
    <location>
        <begin position="34"/>
        <end position="97"/>
    </location>
</feature>
<keyword evidence="8 11" id="KW-0238">DNA-binding</keyword>
<dbReference type="EMBL" id="JACKTY010000040">
    <property type="protein sequence ID" value="MCV7229175.1"/>
    <property type="molecule type" value="Genomic_DNA"/>
</dbReference>
<dbReference type="HAMAP" id="MF_01479">
    <property type="entry name" value="WhiB"/>
    <property type="match status" value="1"/>
</dbReference>
<feature type="binding site" evidence="11">
    <location>
        <position position="64"/>
    </location>
    <ligand>
        <name>[4Fe-4S] cluster</name>
        <dbReference type="ChEBI" id="CHEBI:49883"/>
    </ligand>
</feature>
<keyword evidence="7 11" id="KW-0805">Transcription regulation</keyword>
<evidence type="ECO:0000256" key="10">
    <source>
        <dbReference type="ARBA" id="ARBA00023163"/>
    </source>
</evidence>
<dbReference type="Pfam" id="PF02467">
    <property type="entry name" value="Whib"/>
    <property type="match status" value="1"/>
</dbReference>
<dbReference type="InterPro" id="IPR034768">
    <property type="entry name" value="4FE4S_WBL"/>
</dbReference>
<evidence type="ECO:0000256" key="8">
    <source>
        <dbReference type="ARBA" id="ARBA00023125"/>
    </source>
</evidence>
<sequence>MTAKSRYLATFGRTQCSRLPAATEEAWNWQLQGKCRGESPEIFFPDDNGRADRRRQENIAKSICRQCPVLQQCREHALRTPEPHGIWGGMTASERTRIGGRQETACAGTPATSGRPAVSRTVRIVGSEMPSASAR</sequence>